<evidence type="ECO:0000313" key="2">
    <source>
        <dbReference type="EMBL" id="GGB19734.1"/>
    </source>
</evidence>
<reference evidence="2" key="1">
    <citation type="journal article" date="2014" name="Int. J. Syst. Evol. Microbiol.">
        <title>Complete genome sequence of Corynebacterium casei LMG S-19264T (=DSM 44701T), isolated from a smear-ripened cheese.</title>
        <authorList>
            <consortium name="US DOE Joint Genome Institute (JGI-PGF)"/>
            <person name="Walter F."/>
            <person name="Albersmeier A."/>
            <person name="Kalinowski J."/>
            <person name="Ruckert C."/>
        </authorList>
    </citation>
    <scope>NUCLEOTIDE SEQUENCE</scope>
    <source>
        <strain evidence="2">CGMCC 1.15448</strain>
    </source>
</reference>
<keyword evidence="1" id="KW-1133">Transmembrane helix</keyword>
<protein>
    <submittedName>
        <fullName evidence="2">Uncharacterized protein</fullName>
    </submittedName>
</protein>
<keyword evidence="1" id="KW-0472">Membrane</keyword>
<comment type="caution">
    <text evidence="2">The sequence shown here is derived from an EMBL/GenBank/DDBJ whole genome shotgun (WGS) entry which is preliminary data.</text>
</comment>
<feature type="transmembrane region" description="Helical" evidence="1">
    <location>
        <begin position="210"/>
        <end position="227"/>
    </location>
</feature>
<keyword evidence="1" id="KW-0812">Transmembrane</keyword>
<feature type="transmembrane region" description="Helical" evidence="1">
    <location>
        <begin position="81"/>
        <end position="110"/>
    </location>
</feature>
<feature type="transmembrane region" description="Helical" evidence="1">
    <location>
        <begin position="248"/>
        <end position="267"/>
    </location>
</feature>
<organism evidence="2 3">
    <name type="scientific">Puia dinghuensis</name>
    <dbReference type="NCBI Taxonomy" id="1792502"/>
    <lineage>
        <taxon>Bacteria</taxon>
        <taxon>Pseudomonadati</taxon>
        <taxon>Bacteroidota</taxon>
        <taxon>Chitinophagia</taxon>
        <taxon>Chitinophagales</taxon>
        <taxon>Chitinophagaceae</taxon>
        <taxon>Puia</taxon>
    </lineage>
</organism>
<proteinExistence type="predicted"/>
<evidence type="ECO:0000256" key="1">
    <source>
        <dbReference type="SAM" id="Phobius"/>
    </source>
</evidence>
<dbReference type="Proteomes" id="UP000607559">
    <property type="component" value="Unassembled WGS sequence"/>
</dbReference>
<dbReference type="AlphaFoldDB" id="A0A8J2UHR6"/>
<feature type="transmembrane region" description="Helical" evidence="1">
    <location>
        <begin position="122"/>
        <end position="141"/>
    </location>
</feature>
<name>A0A8J2UHR6_9BACT</name>
<sequence length="459" mass="50917">MQLPKGRSLIVLLAAIVALVVPIILLENNVLRHTNGNIAFPLDSAFLDISVGKNLAFYSVWGVSKYAFQSASTSLLYPVLLAVIFFVIGSHLIIPIVLNGVAAICFVYALQQALIHRGIKPLHQLIILLAVIFLAPLPLMVVSGMGYTVQLLFCFLFMESLATAIDQGVSQLPRRVYLYGLLAVATRYEDIVLVALACLLLVSINRRREALQLAGISLLPPVLFGVISLSKGSYFLPNSLVLGPYPSYILYLAIAGLIIGCLFIWQYRQLAVGPVEGRGTIRPRTSIYRLSFALLTVLGLPFIARNIATLRHFEGDSIRIYEQQYPMAAFVHRYYHRQTIGVNNIGAVAWFSDGRKLDFTGEASADVIKSQREHSWGPVLADSLSRKDGVRAAIVSDPWFSPGELPKWSKVASWKLPDTQSSSGEVLNFYGINNDTSWLRKSLHDYELYLPARIAVKYY</sequence>
<feature type="transmembrane region" description="Helical" evidence="1">
    <location>
        <begin position="287"/>
        <end position="304"/>
    </location>
</feature>
<evidence type="ECO:0000313" key="3">
    <source>
        <dbReference type="Proteomes" id="UP000607559"/>
    </source>
</evidence>
<feature type="transmembrane region" description="Helical" evidence="1">
    <location>
        <begin position="6"/>
        <end position="26"/>
    </location>
</feature>
<keyword evidence="3" id="KW-1185">Reference proteome</keyword>
<dbReference type="EMBL" id="BMJC01000005">
    <property type="protein sequence ID" value="GGB19734.1"/>
    <property type="molecule type" value="Genomic_DNA"/>
</dbReference>
<dbReference type="RefSeq" id="WP_188936797.1">
    <property type="nucleotide sequence ID" value="NZ_BMJC01000005.1"/>
</dbReference>
<gene>
    <name evidence="2" type="ORF">GCM10011511_49340</name>
</gene>
<reference evidence="2" key="2">
    <citation type="submission" date="2020-09" db="EMBL/GenBank/DDBJ databases">
        <authorList>
            <person name="Sun Q."/>
            <person name="Zhou Y."/>
        </authorList>
    </citation>
    <scope>NUCLEOTIDE SEQUENCE</scope>
    <source>
        <strain evidence="2">CGMCC 1.15448</strain>
    </source>
</reference>
<feature type="transmembrane region" description="Helical" evidence="1">
    <location>
        <begin position="177"/>
        <end position="204"/>
    </location>
</feature>
<feature type="transmembrane region" description="Helical" evidence="1">
    <location>
        <begin position="147"/>
        <end position="165"/>
    </location>
</feature>
<accession>A0A8J2UHR6</accession>